<keyword evidence="2" id="KW-1185">Reference proteome</keyword>
<sequence length="81" mass="8528">MDGWQRRYRLSNGPGGLGVTCTAEGLALAGVPLLAKGASGFQVRSAEEVAVLLERAYGRAELNAAVLLSGFGKIAIWLRLL</sequence>
<proteinExistence type="predicted"/>
<evidence type="ECO:0000313" key="2">
    <source>
        <dbReference type="Proteomes" id="UP000539175"/>
    </source>
</evidence>
<comment type="caution">
    <text evidence="1">The sequence shown here is derived from an EMBL/GenBank/DDBJ whole genome shotgun (WGS) entry which is preliminary data.</text>
</comment>
<organism evidence="1 2">
    <name type="scientific">Nitrospirillum iridis</name>
    <dbReference type="NCBI Taxonomy" id="765888"/>
    <lineage>
        <taxon>Bacteria</taxon>
        <taxon>Pseudomonadati</taxon>
        <taxon>Pseudomonadota</taxon>
        <taxon>Alphaproteobacteria</taxon>
        <taxon>Rhodospirillales</taxon>
        <taxon>Azospirillaceae</taxon>
        <taxon>Nitrospirillum</taxon>
    </lineage>
</organism>
<name>A0A7X0ED97_9PROT</name>
<evidence type="ECO:0000313" key="1">
    <source>
        <dbReference type="EMBL" id="MBB6250109.1"/>
    </source>
</evidence>
<gene>
    <name evidence="1" type="ORF">FHS74_000650</name>
</gene>
<reference evidence="1 2" key="1">
    <citation type="submission" date="2020-08" db="EMBL/GenBank/DDBJ databases">
        <title>Genomic Encyclopedia of Type Strains, Phase IV (KMG-IV): sequencing the most valuable type-strain genomes for metagenomic binning, comparative biology and taxonomic classification.</title>
        <authorList>
            <person name="Goeker M."/>
        </authorList>
    </citation>
    <scope>NUCLEOTIDE SEQUENCE [LARGE SCALE GENOMIC DNA]</scope>
    <source>
        <strain evidence="1 2">DSM 22198</strain>
    </source>
</reference>
<dbReference type="AlphaFoldDB" id="A0A7X0ED97"/>
<dbReference type="EMBL" id="JACIIZ010000002">
    <property type="protein sequence ID" value="MBB6250109.1"/>
    <property type="molecule type" value="Genomic_DNA"/>
</dbReference>
<protein>
    <submittedName>
        <fullName evidence="1">Uncharacterized protein</fullName>
    </submittedName>
</protein>
<accession>A0A7X0ED97</accession>
<dbReference type="Proteomes" id="UP000539175">
    <property type="component" value="Unassembled WGS sequence"/>
</dbReference>
<dbReference type="RefSeq" id="WP_184797420.1">
    <property type="nucleotide sequence ID" value="NZ_JACIIZ010000002.1"/>
</dbReference>